<dbReference type="Proteomes" id="UP000537592">
    <property type="component" value="Unassembled WGS sequence"/>
</dbReference>
<dbReference type="InterPro" id="IPR011009">
    <property type="entry name" value="Kinase-like_dom_sf"/>
</dbReference>
<dbReference type="EMBL" id="JACICC010000001">
    <property type="protein sequence ID" value="MBB3808152.1"/>
    <property type="molecule type" value="Genomic_DNA"/>
</dbReference>
<dbReference type="PROSITE" id="PS00107">
    <property type="entry name" value="PROTEIN_KINASE_ATP"/>
    <property type="match status" value="1"/>
</dbReference>
<keyword evidence="8" id="KW-0723">Serine/threonine-protein kinase</keyword>
<evidence type="ECO:0000313" key="8">
    <source>
        <dbReference type="EMBL" id="MBB3808152.1"/>
    </source>
</evidence>
<evidence type="ECO:0000256" key="5">
    <source>
        <dbReference type="PROSITE-ProRule" id="PRU10141"/>
    </source>
</evidence>
<feature type="domain" description="Protein kinase" evidence="7">
    <location>
        <begin position="88"/>
        <end position="380"/>
    </location>
</feature>
<dbReference type="InterPro" id="IPR017441">
    <property type="entry name" value="Protein_kinase_ATP_BS"/>
</dbReference>
<sequence>MLAQCLQDLVNSHRIPYKLAVDLFDTALAEGAAPPFPAADLDAALAAFHGARLRRHARTDTRMSDSLAPARMHAQEPPTIGHLLRDRFVLDTVLGRGGMGTVYRAVDRRRLEAGAPQPYVALKLLNGPLANRPEALAALGAETRSAQELAHPNIVTVHDCDRDGPHPFIVMEWLRGSSLKTVLHGDADFVGSQRAYRAVVDLCAGLAYAHYHGVAHADLKPGNLFLCENGRLKILDFGISSKVLSDQREPFDRSNFAPNKESPGENRSAQIRPGSMKAATEDGGDVVVVLTPAFTSPERICGRGPSLRDDIYALGCLVHLMLNGRHPFNRMSAVEARERRLVPPALPSLGASARRVVDLALSFDENLRPADAGAFLDAFSSGARRDVLQRTEQRLTDHR</sequence>
<proteinExistence type="predicted"/>
<feature type="binding site" evidence="5">
    <location>
        <position position="123"/>
    </location>
    <ligand>
        <name>ATP</name>
        <dbReference type="ChEBI" id="CHEBI:30616"/>
    </ligand>
</feature>
<evidence type="ECO:0000256" key="4">
    <source>
        <dbReference type="ARBA" id="ARBA00022840"/>
    </source>
</evidence>
<dbReference type="Gene3D" id="3.30.200.20">
    <property type="entry name" value="Phosphorylase Kinase, domain 1"/>
    <property type="match status" value="1"/>
</dbReference>
<dbReference type="InterPro" id="IPR008271">
    <property type="entry name" value="Ser/Thr_kinase_AS"/>
</dbReference>
<evidence type="ECO:0000256" key="2">
    <source>
        <dbReference type="ARBA" id="ARBA00022741"/>
    </source>
</evidence>
<feature type="region of interest" description="Disordered" evidence="6">
    <location>
        <begin position="250"/>
        <end position="279"/>
    </location>
</feature>
<dbReference type="GO" id="GO:0005524">
    <property type="term" value="F:ATP binding"/>
    <property type="evidence" value="ECO:0007669"/>
    <property type="project" value="UniProtKB-UniRule"/>
</dbReference>
<dbReference type="PROSITE" id="PS00108">
    <property type="entry name" value="PROTEIN_KINASE_ST"/>
    <property type="match status" value="1"/>
</dbReference>
<name>A0A7W5Z184_9HYPH</name>
<keyword evidence="2 5" id="KW-0547">Nucleotide-binding</keyword>
<reference evidence="8 9" key="1">
    <citation type="submission" date="2020-08" db="EMBL/GenBank/DDBJ databases">
        <title>Genomic Encyclopedia of Type Strains, Phase IV (KMG-IV): sequencing the most valuable type-strain genomes for metagenomic binning, comparative biology and taxonomic classification.</title>
        <authorList>
            <person name="Goeker M."/>
        </authorList>
    </citation>
    <scope>NUCLEOTIDE SEQUENCE [LARGE SCALE GENOMIC DNA]</scope>
    <source>
        <strain evidence="8 9">DSM 28760</strain>
    </source>
</reference>
<protein>
    <submittedName>
        <fullName evidence="8">Serine/threonine protein kinase</fullName>
    </submittedName>
</protein>
<dbReference type="CDD" id="cd14014">
    <property type="entry name" value="STKc_PknB_like"/>
    <property type="match status" value="1"/>
</dbReference>
<keyword evidence="1" id="KW-0808">Transferase</keyword>
<dbReference type="RefSeq" id="WP_183750185.1">
    <property type="nucleotide sequence ID" value="NZ_JACICC010000001.1"/>
</dbReference>
<dbReference type="PROSITE" id="PS50011">
    <property type="entry name" value="PROTEIN_KINASE_DOM"/>
    <property type="match status" value="1"/>
</dbReference>
<comment type="caution">
    <text evidence="8">The sequence shown here is derived from an EMBL/GenBank/DDBJ whole genome shotgun (WGS) entry which is preliminary data.</text>
</comment>
<dbReference type="AlphaFoldDB" id="A0A7W5Z184"/>
<keyword evidence="3 8" id="KW-0418">Kinase</keyword>
<evidence type="ECO:0000256" key="3">
    <source>
        <dbReference type="ARBA" id="ARBA00022777"/>
    </source>
</evidence>
<accession>A0A7W5Z184</accession>
<dbReference type="SMART" id="SM00220">
    <property type="entry name" value="S_TKc"/>
    <property type="match status" value="1"/>
</dbReference>
<dbReference type="PANTHER" id="PTHR43289">
    <property type="entry name" value="MITOGEN-ACTIVATED PROTEIN KINASE KINASE KINASE 20-RELATED"/>
    <property type="match status" value="1"/>
</dbReference>
<evidence type="ECO:0000313" key="9">
    <source>
        <dbReference type="Proteomes" id="UP000537592"/>
    </source>
</evidence>
<evidence type="ECO:0000256" key="6">
    <source>
        <dbReference type="SAM" id="MobiDB-lite"/>
    </source>
</evidence>
<dbReference type="InterPro" id="IPR000719">
    <property type="entry name" value="Prot_kinase_dom"/>
</dbReference>
<keyword evidence="9" id="KW-1185">Reference proteome</keyword>
<dbReference type="Pfam" id="PF00069">
    <property type="entry name" value="Pkinase"/>
    <property type="match status" value="1"/>
</dbReference>
<gene>
    <name evidence="8" type="ORF">FHS81_000206</name>
</gene>
<dbReference type="Gene3D" id="1.10.510.10">
    <property type="entry name" value="Transferase(Phosphotransferase) domain 1"/>
    <property type="match status" value="1"/>
</dbReference>
<evidence type="ECO:0000259" key="7">
    <source>
        <dbReference type="PROSITE" id="PS50011"/>
    </source>
</evidence>
<dbReference type="SUPFAM" id="SSF56112">
    <property type="entry name" value="Protein kinase-like (PK-like)"/>
    <property type="match status" value="1"/>
</dbReference>
<keyword evidence="4 5" id="KW-0067">ATP-binding</keyword>
<evidence type="ECO:0000256" key="1">
    <source>
        <dbReference type="ARBA" id="ARBA00022679"/>
    </source>
</evidence>
<dbReference type="GO" id="GO:0004674">
    <property type="term" value="F:protein serine/threonine kinase activity"/>
    <property type="evidence" value="ECO:0007669"/>
    <property type="project" value="UniProtKB-KW"/>
</dbReference>
<dbReference type="PANTHER" id="PTHR43289:SF6">
    <property type="entry name" value="SERINE_THREONINE-PROTEIN KINASE NEKL-3"/>
    <property type="match status" value="1"/>
</dbReference>
<organism evidence="8 9">
    <name type="scientific">Pseudochelatococcus contaminans</name>
    <dbReference type="NCBI Taxonomy" id="1538103"/>
    <lineage>
        <taxon>Bacteria</taxon>
        <taxon>Pseudomonadati</taxon>
        <taxon>Pseudomonadota</taxon>
        <taxon>Alphaproteobacteria</taxon>
        <taxon>Hyphomicrobiales</taxon>
        <taxon>Chelatococcaceae</taxon>
        <taxon>Pseudochelatococcus</taxon>
    </lineage>
</organism>